<feature type="compositionally biased region" description="Polar residues" evidence="2">
    <location>
        <begin position="11"/>
        <end position="25"/>
    </location>
</feature>
<keyword evidence="4" id="KW-1185">Reference proteome</keyword>
<evidence type="ECO:0000313" key="4">
    <source>
        <dbReference type="Proteomes" id="UP001164746"/>
    </source>
</evidence>
<dbReference type="PANTHER" id="PTHR20956">
    <property type="entry name" value="HEH2P"/>
    <property type="match status" value="1"/>
</dbReference>
<feature type="non-terminal residue" evidence="3">
    <location>
        <position position="471"/>
    </location>
</feature>
<feature type="compositionally biased region" description="Basic and acidic residues" evidence="2">
    <location>
        <begin position="1"/>
        <end position="10"/>
    </location>
</feature>
<name>A0ABY7D701_MYAAR</name>
<evidence type="ECO:0000313" key="3">
    <source>
        <dbReference type="EMBL" id="WAQ93447.1"/>
    </source>
</evidence>
<gene>
    <name evidence="3" type="ORF">MAR_005918</name>
</gene>
<accession>A0ABY7D701</accession>
<protein>
    <submittedName>
        <fullName evidence="3">Uncharacterized protein</fullName>
    </submittedName>
</protein>
<organism evidence="3 4">
    <name type="scientific">Mya arenaria</name>
    <name type="common">Soft-shell clam</name>
    <dbReference type="NCBI Taxonomy" id="6604"/>
    <lineage>
        <taxon>Eukaryota</taxon>
        <taxon>Metazoa</taxon>
        <taxon>Spiralia</taxon>
        <taxon>Lophotrochozoa</taxon>
        <taxon>Mollusca</taxon>
        <taxon>Bivalvia</taxon>
        <taxon>Autobranchia</taxon>
        <taxon>Heteroconchia</taxon>
        <taxon>Euheterodonta</taxon>
        <taxon>Imparidentia</taxon>
        <taxon>Neoheterodontei</taxon>
        <taxon>Myida</taxon>
        <taxon>Myoidea</taxon>
        <taxon>Myidae</taxon>
        <taxon>Mya</taxon>
    </lineage>
</organism>
<evidence type="ECO:0000256" key="1">
    <source>
        <dbReference type="SAM" id="Coils"/>
    </source>
</evidence>
<proteinExistence type="predicted"/>
<feature type="coiled-coil region" evidence="1">
    <location>
        <begin position="105"/>
        <end position="132"/>
    </location>
</feature>
<dbReference type="EMBL" id="CP111012">
    <property type="protein sequence ID" value="WAQ93447.1"/>
    <property type="molecule type" value="Genomic_DNA"/>
</dbReference>
<evidence type="ECO:0000256" key="2">
    <source>
        <dbReference type="SAM" id="MobiDB-lite"/>
    </source>
</evidence>
<dbReference type="Proteomes" id="UP001164746">
    <property type="component" value="Chromosome 1"/>
</dbReference>
<reference evidence="3" key="1">
    <citation type="submission" date="2022-11" db="EMBL/GenBank/DDBJ databases">
        <title>Centuries of genome instability and evolution in soft-shell clam transmissible cancer (bioRxiv).</title>
        <authorList>
            <person name="Hart S.F.M."/>
            <person name="Yonemitsu M.A."/>
            <person name="Giersch R.M."/>
            <person name="Beal B.F."/>
            <person name="Arriagada G."/>
            <person name="Davis B.W."/>
            <person name="Ostrander E.A."/>
            <person name="Goff S.P."/>
            <person name="Metzger M.J."/>
        </authorList>
    </citation>
    <scope>NUCLEOTIDE SEQUENCE</scope>
    <source>
        <strain evidence="3">MELC-2E11</strain>
        <tissue evidence="3">Siphon/mantle</tissue>
    </source>
</reference>
<sequence>MDIINDKSNDKGQSSNSGITNSQYQLPQTPQAQYCSPGYMYPQNMSMAASPYPVWGSLTPGVTNSGQATPNSPGSVNNDLVTMIIKRLDSMDSKLARLDSIQSSVNTINTRIQSMDTKINDLESKVRDIERIPVRDVLSVTSDATYIVGPSLNDSREQLFDVTRDGPVDTTVIHERSIGEPMLSCNVVDEAEVEYEVVEEGSNRKRQKLVSSDGFSYCVKDIAGEYSICIIEKLRNKERPIPVGSGDAASDEKTCLAMRRLISGVRFYQRGEVFSRGAKEHCHPADPLIKKRVLLTRDVRQEALRDVHAPAGSIVEGNMVGVFKDGEFNIPRPSNLLRRVNRSRQKVRPKDPTSLDFEVDTDYLQESFFIGDVRVGDERHLMFSTPSQLQFLGQARRWYLDGTFRVVNRPFTQLWSVHAFLQQGESVKQVPLLYVLMSKRRKQDYVAVLQKLIEIMEEAPKVEGFVMDFEA</sequence>
<dbReference type="PANTHER" id="PTHR20956:SF12">
    <property type="entry name" value="FLYWCH-TYPE DOMAIN-CONTAINING PROTEIN"/>
    <property type="match status" value="1"/>
</dbReference>
<keyword evidence="1" id="KW-0175">Coiled coil</keyword>
<feature type="region of interest" description="Disordered" evidence="2">
    <location>
        <begin position="1"/>
        <end position="25"/>
    </location>
</feature>